<dbReference type="Pfam" id="PF12860">
    <property type="entry name" value="PAS_7"/>
    <property type="match status" value="1"/>
</dbReference>
<keyword evidence="7" id="KW-0808">Transferase</keyword>
<dbReference type="InterPro" id="IPR036890">
    <property type="entry name" value="HATPase_C_sf"/>
</dbReference>
<dbReference type="InterPro" id="IPR000014">
    <property type="entry name" value="PAS"/>
</dbReference>
<evidence type="ECO:0000259" key="19">
    <source>
        <dbReference type="PROSITE" id="PS50113"/>
    </source>
</evidence>
<sequence length="1113" mass="121348">MSVSWQSVRPKHQVLIGAAIGLIALVASFAWDKWNLYHDEMARTQDSARRTSELLVKHTERVFDGIDAALREITRIRQEAEAGQLSAQSIHRMLLAVHGGTPVLRSVGWVDGDGTRLATSDSASPSPLNIANTTGFRILRSVNNPDAPPFISEQFYSAVLDADIFFAGRSMADQNGAFAGLVYGTVDPLYFTQVFSAADLGLDAVVTLSRLNGSVLARHPAGPGAESSQPVFRAGAIEATGSGILASEQLQGDASPIVGYATTADRRFVLTTSVQRPDALADFYDVAAGGLWRLLLVIILLVAVAIALYIQIDRREAVANRLRYSEARFRDYAEASSDWFWETDAEHRMVWMSRAVEHTSHASAQWHMGKRRIDMCARELMSDPNSVQEHQKTLEQHLPFSDFEYPRRSPSGIRWIRTSGVPIFDADGTFTGYRGSARDITDFVDAKERLRDATDAIPGGFMLFNEADELIYQNAPSQQPTGHGFVERLGDTFETIVRRVVERGFIEEAREDPEGWIRWRMNRHMAANSTTQVHINGRAIEMVERMTSDGGRVLLRFDVTDREMAYEEIRQARDAADAANKAKSDFLASMSHELRTPLNAIIGFGEILQRAKARALSSEQVTEYSGYIVSSGQLLLGLVNDVLDLSSVEAGRMKVSLESLDVRQMIERAVESVRPLADHRSIELQVEIPPHVGNVRADSQRSVQVLLNLLSNAIKYNKPNGFVQVHVEQDDDQTTILVTDSGPGISAHKAARLFAPFERLGAEFGNIEGTGIGLALSKKLVTAMSGQIGYLPAEPAGSTFWLSLPRCHEIEIDAEPGSATAAAPASVAATAPTPALADPDVADVGGFTLLCIEDNPINMRIVEHAVSALADVTFVQAETGLEGIERATSLLPDVIVLDLNLPDLHGHEVHSRLLANPDTRDIPVIALTAAAMPQEVTKGMAKGFFSYLTKPMDFDAFRSTVTAALSAGDQVPEPVQAERSGTDPVRDQASVSRQIDRARLSTLRTLTPRDTFIDLVREACAEIDQRTEDFLKAAAEQDLTVLVQNLHTLRGLCLNIGASDLGCLAGTLEEQARAGDRAALEQAAAEFRAAGAETVASLTRYLDTLPPKAVSAA</sequence>
<dbReference type="Gene3D" id="3.30.450.20">
    <property type="entry name" value="PAS domain"/>
    <property type="match status" value="3"/>
</dbReference>
<evidence type="ECO:0000256" key="16">
    <source>
        <dbReference type="SAM" id="Phobius"/>
    </source>
</evidence>
<dbReference type="SMART" id="SM00387">
    <property type="entry name" value="HATPase_c"/>
    <property type="match status" value="1"/>
</dbReference>
<dbReference type="CDD" id="cd00130">
    <property type="entry name" value="PAS"/>
    <property type="match status" value="1"/>
</dbReference>
<keyword evidence="11 16" id="KW-1133">Transmembrane helix</keyword>
<keyword evidence="21" id="KW-1185">Reference proteome</keyword>
<evidence type="ECO:0000256" key="13">
    <source>
        <dbReference type="ARBA" id="ARBA00023136"/>
    </source>
</evidence>
<dbReference type="InterPro" id="IPR008207">
    <property type="entry name" value="Sig_transdc_His_kin_Hpt_dom"/>
</dbReference>
<dbReference type="Gene3D" id="3.40.50.2300">
    <property type="match status" value="1"/>
</dbReference>
<keyword evidence="13 16" id="KW-0472">Membrane</keyword>
<dbReference type="InterPro" id="IPR003661">
    <property type="entry name" value="HisK_dim/P_dom"/>
</dbReference>
<evidence type="ECO:0000256" key="10">
    <source>
        <dbReference type="ARBA" id="ARBA00022840"/>
    </source>
</evidence>
<dbReference type="SMART" id="SM00086">
    <property type="entry name" value="PAC"/>
    <property type="match status" value="1"/>
</dbReference>
<feature type="domain" description="Histidine kinase" evidence="17">
    <location>
        <begin position="589"/>
        <end position="808"/>
    </location>
</feature>
<feature type="modified residue" description="4-aspartylphosphate" evidence="14">
    <location>
        <position position="898"/>
    </location>
</feature>
<organism evidence="20 21">
    <name type="scientific">Thalassobaculum litoreum DSM 18839</name>
    <dbReference type="NCBI Taxonomy" id="1123362"/>
    <lineage>
        <taxon>Bacteria</taxon>
        <taxon>Pseudomonadati</taxon>
        <taxon>Pseudomonadota</taxon>
        <taxon>Alphaproteobacteria</taxon>
        <taxon>Rhodospirillales</taxon>
        <taxon>Thalassobaculaceae</taxon>
        <taxon>Thalassobaculum</taxon>
    </lineage>
</organism>
<evidence type="ECO:0000256" key="6">
    <source>
        <dbReference type="ARBA" id="ARBA00022553"/>
    </source>
</evidence>
<dbReference type="InterPro" id="IPR000700">
    <property type="entry name" value="PAS-assoc_C"/>
</dbReference>
<dbReference type="InterPro" id="IPR001789">
    <property type="entry name" value="Sig_transdc_resp-reg_receiver"/>
</dbReference>
<name>A0A8G2BH17_9PROT</name>
<dbReference type="PROSITE" id="PS50109">
    <property type="entry name" value="HIS_KIN"/>
    <property type="match status" value="1"/>
</dbReference>
<dbReference type="CDD" id="cd12914">
    <property type="entry name" value="PDC1_DGC_like"/>
    <property type="match status" value="1"/>
</dbReference>
<keyword evidence="10" id="KW-0067">ATP-binding</keyword>
<dbReference type="PANTHER" id="PTHR43047:SF72">
    <property type="entry name" value="OSMOSENSING HISTIDINE PROTEIN KINASE SLN1"/>
    <property type="match status" value="1"/>
</dbReference>
<keyword evidence="8 16" id="KW-0812">Transmembrane</keyword>
<dbReference type="Pfam" id="PF08448">
    <property type="entry name" value="PAS_4"/>
    <property type="match status" value="1"/>
</dbReference>
<dbReference type="CDD" id="cd12915">
    <property type="entry name" value="PDC2_DGC_like"/>
    <property type="match status" value="1"/>
</dbReference>
<evidence type="ECO:0000256" key="11">
    <source>
        <dbReference type="ARBA" id="ARBA00022989"/>
    </source>
</evidence>
<evidence type="ECO:0000256" key="14">
    <source>
        <dbReference type="PROSITE-ProRule" id="PRU00169"/>
    </source>
</evidence>
<feature type="domain" description="PAC" evidence="19">
    <location>
        <begin position="399"/>
        <end position="452"/>
    </location>
</feature>
<evidence type="ECO:0000259" key="17">
    <source>
        <dbReference type="PROSITE" id="PS50109"/>
    </source>
</evidence>
<evidence type="ECO:0000256" key="15">
    <source>
        <dbReference type="SAM" id="MobiDB-lite"/>
    </source>
</evidence>
<dbReference type="PROSITE" id="PS50110">
    <property type="entry name" value="RESPONSE_REGULATORY"/>
    <property type="match status" value="1"/>
</dbReference>
<feature type="transmembrane region" description="Helical" evidence="16">
    <location>
        <begin position="291"/>
        <end position="312"/>
    </location>
</feature>
<feature type="region of interest" description="Disordered" evidence="15">
    <location>
        <begin position="968"/>
        <end position="989"/>
    </location>
</feature>
<evidence type="ECO:0000256" key="9">
    <source>
        <dbReference type="ARBA" id="ARBA00022777"/>
    </source>
</evidence>
<dbReference type="InterPro" id="IPR036097">
    <property type="entry name" value="HisK_dim/P_sf"/>
</dbReference>
<dbReference type="InterPro" id="IPR036641">
    <property type="entry name" value="HPT_dom_sf"/>
</dbReference>
<dbReference type="SUPFAM" id="SSF47226">
    <property type="entry name" value="Histidine-containing phosphotransfer domain, HPT domain"/>
    <property type="match status" value="1"/>
</dbReference>
<dbReference type="SUPFAM" id="SSF55874">
    <property type="entry name" value="ATPase domain of HSP90 chaperone/DNA topoisomerase II/histidine kinase"/>
    <property type="match status" value="1"/>
</dbReference>
<dbReference type="SMART" id="SM00388">
    <property type="entry name" value="HisKA"/>
    <property type="match status" value="1"/>
</dbReference>
<dbReference type="PRINTS" id="PR00344">
    <property type="entry name" value="BCTRLSENSOR"/>
</dbReference>
<evidence type="ECO:0000256" key="4">
    <source>
        <dbReference type="ARBA" id="ARBA00022475"/>
    </source>
</evidence>
<comment type="subcellular location">
    <subcellularLocation>
        <location evidence="2">Cell inner membrane</location>
        <topology evidence="2">Multi-pass membrane protein</topology>
    </subcellularLocation>
</comment>
<keyword evidence="9" id="KW-0418">Kinase</keyword>
<evidence type="ECO:0000256" key="1">
    <source>
        <dbReference type="ARBA" id="ARBA00000085"/>
    </source>
</evidence>
<dbReference type="AlphaFoldDB" id="A0A8G2BH17"/>
<keyword evidence="12" id="KW-0902">Two-component regulatory system</keyword>
<evidence type="ECO:0000256" key="12">
    <source>
        <dbReference type="ARBA" id="ARBA00023012"/>
    </source>
</evidence>
<dbReference type="InterPro" id="IPR013656">
    <property type="entry name" value="PAS_4"/>
</dbReference>
<proteinExistence type="predicted"/>
<dbReference type="SUPFAM" id="SSF52172">
    <property type="entry name" value="CheY-like"/>
    <property type="match status" value="1"/>
</dbReference>
<dbReference type="GO" id="GO:0005886">
    <property type="term" value="C:plasma membrane"/>
    <property type="evidence" value="ECO:0007669"/>
    <property type="project" value="UniProtKB-SubCell"/>
</dbReference>
<feature type="transmembrane region" description="Helical" evidence="16">
    <location>
        <begin position="12"/>
        <end position="31"/>
    </location>
</feature>
<evidence type="ECO:0000256" key="5">
    <source>
        <dbReference type="ARBA" id="ARBA00022519"/>
    </source>
</evidence>
<evidence type="ECO:0000256" key="2">
    <source>
        <dbReference type="ARBA" id="ARBA00004429"/>
    </source>
</evidence>
<dbReference type="RefSeq" id="WP_139189206.1">
    <property type="nucleotide sequence ID" value="NZ_FNBW01000005.1"/>
</dbReference>
<dbReference type="Pfam" id="PF01627">
    <property type="entry name" value="Hpt"/>
    <property type="match status" value="1"/>
</dbReference>
<keyword evidence="4" id="KW-1003">Cell membrane</keyword>
<dbReference type="SUPFAM" id="SSF47384">
    <property type="entry name" value="Homodimeric domain of signal transducing histidine kinase"/>
    <property type="match status" value="1"/>
</dbReference>
<comment type="caution">
    <text evidence="20">The sequence shown here is derived from an EMBL/GenBank/DDBJ whole genome shotgun (WGS) entry which is preliminary data.</text>
</comment>
<dbReference type="Pfam" id="PF00512">
    <property type="entry name" value="HisKA"/>
    <property type="match status" value="1"/>
</dbReference>
<keyword evidence="6 14" id="KW-0597">Phosphoprotein</keyword>
<dbReference type="Pfam" id="PF00072">
    <property type="entry name" value="Response_reg"/>
    <property type="match status" value="1"/>
</dbReference>
<dbReference type="OrthoDB" id="8477070at2"/>
<evidence type="ECO:0000256" key="3">
    <source>
        <dbReference type="ARBA" id="ARBA00012438"/>
    </source>
</evidence>
<dbReference type="GO" id="GO:0000155">
    <property type="term" value="F:phosphorelay sensor kinase activity"/>
    <property type="evidence" value="ECO:0007669"/>
    <property type="project" value="InterPro"/>
</dbReference>
<evidence type="ECO:0000313" key="20">
    <source>
        <dbReference type="EMBL" id="SDF65628.1"/>
    </source>
</evidence>
<dbReference type="InterPro" id="IPR011006">
    <property type="entry name" value="CheY-like_superfamily"/>
</dbReference>
<dbReference type="GO" id="GO:0009927">
    <property type="term" value="F:histidine phosphotransfer kinase activity"/>
    <property type="evidence" value="ECO:0007669"/>
    <property type="project" value="TreeGrafter"/>
</dbReference>
<dbReference type="Gene3D" id="3.30.565.10">
    <property type="entry name" value="Histidine kinase-like ATPase, C-terminal domain"/>
    <property type="match status" value="1"/>
</dbReference>
<dbReference type="Gene3D" id="1.10.287.130">
    <property type="match status" value="1"/>
</dbReference>
<dbReference type="EC" id="2.7.13.3" evidence="3"/>
<dbReference type="InterPro" id="IPR001610">
    <property type="entry name" value="PAC"/>
</dbReference>
<dbReference type="SUPFAM" id="SSF55785">
    <property type="entry name" value="PYP-like sensor domain (PAS domain)"/>
    <property type="match status" value="1"/>
</dbReference>
<dbReference type="SMART" id="SM00448">
    <property type="entry name" value="REC"/>
    <property type="match status" value="1"/>
</dbReference>
<feature type="domain" description="Response regulatory" evidence="18">
    <location>
        <begin position="848"/>
        <end position="965"/>
    </location>
</feature>
<gene>
    <name evidence="20" type="ORF">SAMN05660686_01943</name>
</gene>
<evidence type="ECO:0000259" key="18">
    <source>
        <dbReference type="PROSITE" id="PS50110"/>
    </source>
</evidence>
<dbReference type="InterPro" id="IPR005467">
    <property type="entry name" value="His_kinase_dom"/>
</dbReference>
<dbReference type="InterPro" id="IPR003594">
    <property type="entry name" value="HATPase_dom"/>
</dbReference>
<dbReference type="EMBL" id="FNBW01000005">
    <property type="protein sequence ID" value="SDF65628.1"/>
    <property type="molecule type" value="Genomic_DNA"/>
</dbReference>
<dbReference type="PROSITE" id="PS50113">
    <property type="entry name" value="PAC"/>
    <property type="match status" value="1"/>
</dbReference>
<dbReference type="CDD" id="cd00082">
    <property type="entry name" value="HisKA"/>
    <property type="match status" value="1"/>
</dbReference>
<reference evidence="20 21" key="1">
    <citation type="submission" date="2016-10" db="EMBL/GenBank/DDBJ databases">
        <authorList>
            <person name="Varghese N."/>
            <person name="Submissions S."/>
        </authorList>
    </citation>
    <scope>NUCLEOTIDE SEQUENCE [LARGE SCALE GENOMIC DNA]</scope>
    <source>
        <strain evidence="20 21">DSM 18839</strain>
    </source>
</reference>
<dbReference type="NCBIfam" id="TIGR00229">
    <property type="entry name" value="sensory_box"/>
    <property type="match status" value="1"/>
</dbReference>
<comment type="catalytic activity">
    <reaction evidence="1">
        <text>ATP + protein L-histidine = ADP + protein N-phospho-L-histidine.</text>
        <dbReference type="EC" id="2.7.13.3"/>
    </reaction>
</comment>
<evidence type="ECO:0000313" key="21">
    <source>
        <dbReference type="Proteomes" id="UP000198615"/>
    </source>
</evidence>
<keyword evidence="10" id="KW-0547">Nucleotide-binding</keyword>
<evidence type="ECO:0000256" key="7">
    <source>
        <dbReference type="ARBA" id="ARBA00022679"/>
    </source>
</evidence>
<dbReference type="Gene3D" id="1.20.120.160">
    <property type="entry name" value="HPT domain"/>
    <property type="match status" value="1"/>
</dbReference>
<dbReference type="InterPro" id="IPR035965">
    <property type="entry name" value="PAS-like_dom_sf"/>
</dbReference>
<evidence type="ECO:0000256" key="8">
    <source>
        <dbReference type="ARBA" id="ARBA00022692"/>
    </source>
</evidence>
<protein>
    <recommendedName>
        <fullName evidence="3">histidine kinase</fullName>
        <ecNumber evidence="3">2.7.13.3</ecNumber>
    </recommendedName>
</protein>
<dbReference type="PANTHER" id="PTHR43047">
    <property type="entry name" value="TWO-COMPONENT HISTIDINE PROTEIN KINASE"/>
    <property type="match status" value="1"/>
</dbReference>
<dbReference type="Pfam" id="PF02518">
    <property type="entry name" value="HATPase_c"/>
    <property type="match status" value="1"/>
</dbReference>
<keyword evidence="5" id="KW-0997">Cell inner membrane</keyword>
<dbReference type="Proteomes" id="UP000198615">
    <property type="component" value="Unassembled WGS sequence"/>
</dbReference>
<dbReference type="InterPro" id="IPR004358">
    <property type="entry name" value="Sig_transdc_His_kin-like_C"/>
</dbReference>
<accession>A0A8G2BH17</accession>